<accession>A0A7Z8KN09</accession>
<name>A0A7Z8KN09_9EURY</name>
<protein>
    <recommendedName>
        <fullName evidence="6">Ion-translocating oxidoreductase complex subunit G</fullName>
        <ecNumber evidence="6">7.-.-.-</ecNumber>
    </recommendedName>
    <alternativeName>
        <fullName evidence="6">Rnf electron transport complex subunit G</fullName>
    </alternativeName>
</protein>
<evidence type="ECO:0000256" key="1">
    <source>
        <dbReference type="ARBA" id="ARBA00022448"/>
    </source>
</evidence>
<keyword evidence="2 6" id="KW-0597">Phosphoprotein</keyword>
<evidence type="ECO:0000256" key="2">
    <source>
        <dbReference type="ARBA" id="ARBA00022553"/>
    </source>
</evidence>
<comment type="similarity">
    <text evidence="6">Belongs to the RnfG family.</text>
</comment>
<dbReference type="NCBIfam" id="TIGR01947">
    <property type="entry name" value="rnfG"/>
    <property type="match status" value="1"/>
</dbReference>
<proteinExistence type="inferred from homology"/>
<dbReference type="EMBL" id="VIAQ01000015">
    <property type="protein sequence ID" value="TQD25138.1"/>
    <property type="molecule type" value="Genomic_DNA"/>
</dbReference>
<dbReference type="PANTHER" id="PTHR36118">
    <property type="entry name" value="ION-TRANSLOCATING OXIDOREDUCTASE COMPLEX SUBUNIT G"/>
    <property type="match status" value="1"/>
</dbReference>
<keyword evidence="1 6" id="KW-0813">Transport</keyword>
<dbReference type="Pfam" id="PF04205">
    <property type="entry name" value="FMN_bind"/>
    <property type="match status" value="1"/>
</dbReference>
<dbReference type="InterPro" id="IPR007329">
    <property type="entry name" value="FMN-bd"/>
</dbReference>
<sequence length="189" mass="19547">MSDSGKETAIVIAKIVLISIVAALLLGITYVPTSAQLKVNEANAKTEILAGLISDAASFDPVYGDTVDDDGNPVILYYRALDSSGSIIGYAFFQSQTGAQGIIVVAGAVDSTFSYVYGMDVLSHSETPGLGAKIVTDDFQSKFIDVPLASLSLSKDGGAIDAITGATISSTAVVDALNTKISEIEEAEE</sequence>
<evidence type="ECO:0000256" key="7">
    <source>
        <dbReference type="SAM" id="Phobius"/>
    </source>
</evidence>
<dbReference type="OrthoDB" id="125674at2157"/>
<evidence type="ECO:0000256" key="3">
    <source>
        <dbReference type="ARBA" id="ARBA00022630"/>
    </source>
</evidence>
<evidence type="ECO:0000313" key="10">
    <source>
        <dbReference type="Proteomes" id="UP000319335"/>
    </source>
</evidence>
<dbReference type="PANTHER" id="PTHR36118:SF1">
    <property type="entry name" value="ION-TRANSLOCATING OXIDOREDUCTASE COMPLEX SUBUNIT G"/>
    <property type="match status" value="1"/>
</dbReference>
<dbReference type="AlphaFoldDB" id="A0A7Z8KN09"/>
<keyword evidence="3 6" id="KW-0285">Flavoprotein</keyword>
<keyword evidence="6" id="KW-1278">Translocase</keyword>
<dbReference type="GO" id="GO:0005886">
    <property type="term" value="C:plasma membrane"/>
    <property type="evidence" value="ECO:0007669"/>
    <property type="project" value="UniProtKB-SubCell"/>
</dbReference>
<dbReference type="RefSeq" id="WP_154809867.1">
    <property type="nucleotide sequence ID" value="NZ_VIAQ01000015.1"/>
</dbReference>
<evidence type="ECO:0000256" key="5">
    <source>
        <dbReference type="ARBA" id="ARBA00022982"/>
    </source>
</evidence>
<reference evidence="9 10" key="1">
    <citation type="submission" date="2019-06" db="EMBL/GenBank/DDBJ databases">
        <title>Draft genome sequence of Methanolobus vulcani B1d.</title>
        <authorList>
            <person name="Creighbaum A.J."/>
            <person name="Ticak T."/>
            <person name="Hariraju D."/>
            <person name="Arivett B.A."/>
            <person name="Ferguson D.J.Jr."/>
        </authorList>
    </citation>
    <scope>NUCLEOTIDE SEQUENCE [LARGE SCALE GENOMIC DNA]</scope>
    <source>
        <strain evidence="9 10">B1d</strain>
    </source>
</reference>
<dbReference type="HAMAP" id="MF_00479">
    <property type="entry name" value="RsxG_RnfG"/>
    <property type="match status" value="1"/>
</dbReference>
<keyword evidence="10" id="KW-1185">Reference proteome</keyword>
<comment type="subunit">
    <text evidence="6">The Rnf complex is probably composed of eight subunits, including RnfA, RnfB, RnfC, RnfD, RnfE and RnfG.</text>
</comment>
<keyword evidence="4 6" id="KW-0288">FMN</keyword>
<comment type="caution">
    <text evidence="9">The sequence shown here is derived from an EMBL/GenBank/DDBJ whole genome shotgun (WGS) entry which is preliminary data.</text>
</comment>
<dbReference type="InterPro" id="IPR049687">
    <property type="entry name" value="Ion_transpt_RnfG_Methano"/>
</dbReference>
<comment type="function">
    <text evidence="6">Part of a membrane-bound complex that couples electron transfer with translocation of ions across the membrane.</text>
</comment>
<dbReference type="GO" id="GO:0022900">
    <property type="term" value="P:electron transport chain"/>
    <property type="evidence" value="ECO:0007669"/>
    <property type="project" value="UniProtKB-UniRule"/>
</dbReference>
<dbReference type="EC" id="7.-.-.-" evidence="6"/>
<feature type="transmembrane region" description="Helical" evidence="7">
    <location>
        <begin position="12"/>
        <end position="31"/>
    </location>
</feature>
<evidence type="ECO:0000313" key="9">
    <source>
        <dbReference type="EMBL" id="TQD25138.1"/>
    </source>
</evidence>
<evidence type="ECO:0000259" key="8">
    <source>
        <dbReference type="SMART" id="SM00900"/>
    </source>
</evidence>
<evidence type="ECO:0000256" key="6">
    <source>
        <dbReference type="HAMAP-Rule" id="MF_00479"/>
    </source>
</evidence>
<keyword evidence="5 6" id="KW-0249">Electron transport</keyword>
<evidence type="ECO:0000256" key="4">
    <source>
        <dbReference type="ARBA" id="ARBA00022643"/>
    </source>
</evidence>
<keyword evidence="6 7" id="KW-0472">Membrane</keyword>
<dbReference type="PIRSF" id="PIRSF006091">
    <property type="entry name" value="E_trnsport_RnfG"/>
    <property type="match status" value="1"/>
</dbReference>
<comment type="cofactor">
    <cofactor evidence="6">
        <name>FMN</name>
        <dbReference type="ChEBI" id="CHEBI:58210"/>
    </cofactor>
</comment>
<keyword evidence="6 7" id="KW-1133">Transmembrane helix</keyword>
<keyword evidence="6" id="KW-1003">Cell membrane</keyword>
<keyword evidence="6 7" id="KW-0812">Transmembrane</keyword>
<dbReference type="SMART" id="SM00900">
    <property type="entry name" value="FMN_bind"/>
    <property type="match status" value="1"/>
</dbReference>
<dbReference type="NCBIfam" id="NF041840">
    <property type="entry name" value="rnfG_Methano"/>
    <property type="match status" value="1"/>
</dbReference>
<dbReference type="Proteomes" id="UP000319335">
    <property type="component" value="Unassembled WGS sequence"/>
</dbReference>
<dbReference type="GO" id="GO:0009055">
    <property type="term" value="F:electron transfer activity"/>
    <property type="evidence" value="ECO:0007669"/>
    <property type="project" value="InterPro"/>
</dbReference>
<dbReference type="InterPro" id="IPR010209">
    <property type="entry name" value="Ion_transpt_RnfG/RsxG"/>
</dbReference>
<organism evidence="9 10">
    <name type="scientific">Methanolobus vulcani</name>
    <dbReference type="NCBI Taxonomy" id="38026"/>
    <lineage>
        <taxon>Archaea</taxon>
        <taxon>Methanobacteriati</taxon>
        <taxon>Methanobacteriota</taxon>
        <taxon>Stenosarchaea group</taxon>
        <taxon>Methanomicrobia</taxon>
        <taxon>Methanosarcinales</taxon>
        <taxon>Methanosarcinaceae</taxon>
        <taxon>Methanolobus</taxon>
    </lineage>
</organism>
<comment type="subcellular location">
    <subcellularLocation>
        <location evidence="6">Cell membrane</location>
        <topology evidence="6">Single-pass membrane protein</topology>
    </subcellularLocation>
</comment>
<feature type="modified residue" description="FMN phosphoryl threonine" evidence="6">
    <location>
        <position position="167"/>
    </location>
</feature>
<gene>
    <name evidence="6" type="primary">rnfG</name>
    <name evidence="9" type="ORF">FKV42_08790</name>
</gene>
<dbReference type="GO" id="GO:0010181">
    <property type="term" value="F:FMN binding"/>
    <property type="evidence" value="ECO:0007669"/>
    <property type="project" value="InterPro"/>
</dbReference>
<feature type="domain" description="FMN-binding" evidence="8">
    <location>
        <begin position="98"/>
        <end position="184"/>
    </location>
</feature>